<protein>
    <submittedName>
        <fullName evidence="10">Iron(III) transport system ATP-binding protein</fullName>
    </submittedName>
</protein>
<dbReference type="InterPro" id="IPR047641">
    <property type="entry name" value="ABC_transpr_MalK/UgpC-like"/>
</dbReference>
<dbReference type="Proteomes" id="UP000547011">
    <property type="component" value="Unassembled WGS sequence"/>
</dbReference>
<organism evidence="10 11">
    <name type="scientific">Devosia subaequoris</name>
    <dbReference type="NCBI Taxonomy" id="395930"/>
    <lineage>
        <taxon>Bacteria</taxon>
        <taxon>Pseudomonadati</taxon>
        <taxon>Pseudomonadota</taxon>
        <taxon>Alphaproteobacteria</taxon>
        <taxon>Hyphomicrobiales</taxon>
        <taxon>Devosiaceae</taxon>
        <taxon>Devosia</taxon>
    </lineage>
</organism>
<sequence>MASSSPAPARLSVRELTKIFDTPDGPATAVKDVSFDIAPNTFFTMLGPSGCGKTTTLRMIAGLESITSGQILFNGEDFRRKSAFERNIGMVFQSYALFPHMTVFENAAYGLRLRGVNEATMTKRVHETLAMLRLDGLAQRYPADLSGGQQQRVSIGRALVYHPGMLLLDEPLANLDAKLRVDMRDEIRRLQKALNVMALYVTHDQEEAMAISDVIGVFSKGRLMQLGAPYDIYSAPISLFVADFIGKANFFPVDIESRDNGRTAVVALGGSRFAGVKTVTAASDEGDWFVKPQAALMMSRPEQMWLSSAGQQLDKPAFAGRALRIQFLGSFVRYLVESSQARGEVIVDLPAFAEGVSEGDEVRFGLVGPGLVFEEGSR</sequence>
<keyword evidence="6 10" id="KW-0067">ATP-binding</keyword>
<dbReference type="EMBL" id="JACIEW010000009">
    <property type="protein sequence ID" value="MBB4053624.1"/>
    <property type="molecule type" value="Genomic_DNA"/>
</dbReference>
<name>A0A7W6NDB1_9HYPH</name>
<keyword evidence="7" id="KW-1278">Translocase</keyword>
<dbReference type="GO" id="GO:0016887">
    <property type="term" value="F:ATP hydrolysis activity"/>
    <property type="evidence" value="ECO:0007669"/>
    <property type="project" value="InterPro"/>
</dbReference>
<dbReference type="GO" id="GO:0140359">
    <property type="term" value="F:ABC-type transporter activity"/>
    <property type="evidence" value="ECO:0007669"/>
    <property type="project" value="UniProtKB-ARBA"/>
</dbReference>
<feature type="domain" description="ABC transporter" evidence="9">
    <location>
        <begin position="11"/>
        <end position="245"/>
    </location>
</feature>
<dbReference type="GO" id="GO:0055052">
    <property type="term" value="C:ATP-binding cassette (ABC) transporter complex, substrate-binding subunit-containing"/>
    <property type="evidence" value="ECO:0007669"/>
    <property type="project" value="TreeGrafter"/>
</dbReference>
<dbReference type="PANTHER" id="PTHR43875:SF15">
    <property type="entry name" value="TREHALOSE IMPORT ATP-BINDING PROTEIN SUGC"/>
    <property type="match status" value="1"/>
</dbReference>
<evidence type="ECO:0000256" key="8">
    <source>
        <dbReference type="ARBA" id="ARBA00023136"/>
    </source>
</evidence>
<evidence type="ECO:0000256" key="7">
    <source>
        <dbReference type="ARBA" id="ARBA00022967"/>
    </source>
</evidence>
<evidence type="ECO:0000313" key="10">
    <source>
        <dbReference type="EMBL" id="MBB4053624.1"/>
    </source>
</evidence>
<evidence type="ECO:0000256" key="4">
    <source>
        <dbReference type="ARBA" id="ARBA00022475"/>
    </source>
</evidence>
<dbReference type="GO" id="GO:0005524">
    <property type="term" value="F:ATP binding"/>
    <property type="evidence" value="ECO:0007669"/>
    <property type="project" value="UniProtKB-KW"/>
</dbReference>
<evidence type="ECO:0000256" key="3">
    <source>
        <dbReference type="ARBA" id="ARBA00022448"/>
    </source>
</evidence>
<dbReference type="FunFam" id="3.40.50.300:FF:000042">
    <property type="entry name" value="Maltose/maltodextrin ABC transporter, ATP-binding protein"/>
    <property type="match status" value="1"/>
</dbReference>
<keyword evidence="11" id="KW-1185">Reference proteome</keyword>
<evidence type="ECO:0000313" key="11">
    <source>
        <dbReference type="Proteomes" id="UP000547011"/>
    </source>
</evidence>
<evidence type="ECO:0000256" key="2">
    <source>
        <dbReference type="ARBA" id="ARBA00005417"/>
    </source>
</evidence>
<dbReference type="Gene3D" id="2.40.50.100">
    <property type="match status" value="1"/>
</dbReference>
<comment type="similarity">
    <text evidence="2">Belongs to the ABC transporter superfamily.</text>
</comment>
<evidence type="ECO:0000256" key="6">
    <source>
        <dbReference type="ARBA" id="ARBA00022840"/>
    </source>
</evidence>
<comment type="subcellular location">
    <subcellularLocation>
        <location evidence="1">Cell inner membrane</location>
        <topology evidence="1">Peripheral membrane protein</topology>
    </subcellularLocation>
</comment>
<dbReference type="InterPro" id="IPR003439">
    <property type="entry name" value="ABC_transporter-like_ATP-bd"/>
</dbReference>
<keyword evidence="5" id="KW-0547">Nucleotide-binding</keyword>
<dbReference type="AlphaFoldDB" id="A0A7W6NDB1"/>
<dbReference type="RefSeq" id="WP_183312394.1">
    <property type="nucleotide sequence ID" value="NZ_JACIEW010000009.1"/>
</dbReference>
<keyword evidence="3" id="KW-0813">Transport</keyword>
<dbReference type="InterPro" id="IPR003593">
    <property type="entry name" value="AAA+_ATPase"/>
</dbReference>
<dbReference type="PANTHER" id="PTHR43875">
    <property type="entry name" value="MALTODEXTRIN IMPORT ATP-BINDING PROTEIN MSMX"/>
    <property type="match status" value="1"/>
</dbReference>
<dbReference type="SMART" id="SM00382">
    <property type="entry name" value="AAA"/>
    <property type="match status" value="1"/>
</dbReference>
<dbReference type="Pfam" id="PF00005">
    <property type="entry name" value="ABC_tran"/>
    <property type="match status" value="1"/>
</dbReference>
<proteinExistence type="inferred from homology"/>
<dbReference type="SUPFAM" id="SSF52540">
    <property type="entry name" value="P-loop containing nucleoside triphosphate hydrolases"/>
    <property type="match status" value="1"/>
</dbReference>
<reference evidence="10 11" key="1">
    <citation type="submission" date="2020-08" db="EMBL/GenBank/DDBJ databases">
        <title>Genomic Encyclopedia of Type Strains, Phase IV (KMG-IV): sequencing the most valuable type-strain genomes for metagenomic binning, comparative biology and taxonomic classification.</title>
        <authorList>
            <person name="Goeker M."/>
        </authorList>
    </citation>
    <scope>NUCLEOTIDE SEQUENCE [LARGE SCALE GENOMIC DNA]</scope>
    <source>
        <strain evidence="10 11">DSM 23447</strain>
    </source>
</reference>
<evidence type="ECO:0000259" key="9">
    <source>
        <dbReference type="PROSITE" id="PS50893"/>
    </source>
</evidence>
<dbReference type="Gene3D" id="3.40.50.300">
    <property type="entry name" value="P-loop containing nucleotide triphosphate hydrolases"/>
    <property type="match status" value="1"/>
</dbReference>
<accession>A0A7W6NDB1</accession>
<gene>
    <name evidence="10" type="ORF">GGR20_003286</name>
</gene>
<dbReference type="InterPro" id="IPR008995">
    <property type="entry name" value="Mo/tungstate-bd_C_term_dom"/>
</dbReference>
<keyword evidence="4" id="KW-1003">Cell membrane</keyword>
<dbReference type="PROSITE" id="PS50893">
    <property type="entry name" value="ABC_TRANSPORTER_2"/>
    <property type="match status" value="1"/>
</dbReference>
<dbReference type="SUPFAM" id="SSF50331">
    <property type="entry name" value="MOP-like"/>
    <property type="match status" value="1"/>
</dbReference>
<dbReference type="InterPro" id="IPR027417">
    <property type="entry name" value="P-loop_NTPase"/>
</dbReference>
<evidence type="ECO:0000256" key="1">
    <source>
        <dbReference type="ARBA" id="ARBA00004417"/>
    </source>
</evidence>
<dbReference type="InterPro" id="IPR017871">
    <property type="entry name" value="ABC_transporter-like_CS"/>
</dbReference>
<dbReference type="PROSITE" id="PS00211">
    <property type="entry name" value="ABC_TRANSPORTER_1"/>
    <property type="match status" value="1"/>
</dbReference>
<comment type="caution">
    <text evidence="10">The sequence shown here is derived from an EMBL/GenBank/DDBJ whole genome shotgun (WGS) entry which is preliminary data.</text>
</comment>
<keyword evidence="8" id="KW-0472">Membrane</keyword>
<evidence type="ECO:0000256" key="5">
    <source>
        <dbReference type="ARBA" id="ARBA00022741"/>
    </source>
</evidence>